<evidence type="ECO:0000256" key="1">
    <source>
        <dbReference type="PROSITE-ProRule" id="PRU00339"/>
    </source>
</evidence>
<keyword evidence="1" id="KW-0802">TPR repeat</keyword>
<sequence>MTQNPPNHIEKIQLWLRKYASKKILLTFWMIFLLLNTSGKASDFEMNNAMQKAYSEILKMKIASGRSILAHDKSVNGVNTYLNSYADLIELMITEDKTLYEKFINHQDERMDLIENLDKKSPYFRFLLAELHLHSAFVKLKFGHETKGSWEIIKAYKLLDANAKEFPNFLPNQKSLGLLHILIGSTPENYQWIIKLIGLKGNIKLGLNELQNVIHKDSVFKEEAQFLEYVVHAYILKFNPKKLNEFQQFIHQHQDNLLFQFFGVTTFMKEGKSEIAFDILENRPESTEYLSFPFLEYLKADILLQKGQYQLASKGFQTFLTHYKGFNFVKDTYYKIFLTYWLNNEDAKGKAFLEKVKLKGENIVEADKAATKFADNFLASNPKKQISQKVLMKARLACDGGFYDKALMILEKYSESNFEQIQDQMEFNYRKGRIFQLSNNILQAIPFYERAIILSAQQIVSFGASSALQLGYIYQAKGDKVKAKSYFEKAISYKKHEYKNSIDNKAKAALNELGY</sequence>
<dbReference type="RefSeq" id="WP_184130075.1">
    <property type="nucleotide sequence ID" value="NZ_JACHKT010000003.1"/>
</dbReference>
<comment type="caution">
    <text evidence="2">The sequence shown here is derived from an EMBL/GenBank/DDBJ whole genome shotgun (WGS) entry which is preliminary data.</text>
</comment>
<dbReference type="EMBL" id="JACHKT010000003">
    <property type="protein sequence ID" value="MBB6001971.1"/>
    <property type="molecule type" value="Genomic_DNA"/>
</dbReference>
<dbReference type="Proteomes" id="UP000524404">
    <property type="component" value="Unassembled WGS sequence"/>
</dbReference>
<evidence type="ECO:0000313" key="2">
    <source>
        <dbReference type="EMBL" id="MBB6001971.1"/>
    </source>
</evidence>
<dbReference type="Gene3D" id="1.25.40.10">
    <property type="entry name" value="Tetratricopeptide repeat domain"/>
    <property type="match status" value="2"/>
</dbReference>
<evidence type="ECO:0000313" key="3">
    <source>
        <dbReference type="Proteomes" id="UP000524404"/>
    </source>
</evidence>
<dbReference type="PROSITE" id="PS50005">
    <property type="entry name" value="TPR"/>
    <property type="match status" value="1"/>
</dbReference>
<dbReference type="SMART" id="SM00028">
    <property type="entry name" value="TPR"/>
    <property type="match status" value="3"/>
</dbReference>
<dbReference type="InterPro" id="IPR019734">
    <property type="entry name" value="TPR_rpt"/>
</dbReference>
<proteinExistence type="predicted"/>
<dbReference type="Pfam" id="PF13181">
    <property type="entry name" value="TPR_8"/>
    <property type="match status" value="1"/>
</dbReference>
<feature type="repeat" description="TPR" evidence="1">
    <location>
        <begin position="464"/>
        <end position="497"/>
    </location>
</feature>
<reference evidence="2 3" key="1">
    <citation type="submission" date="2020-08" db="EMBL/GenBank/DDBJ databases">
        <title>Functional genomics of gut bacteria from endangered species of beetles.</title>
        <authorList>
            <person name="Carlos-Shanley C."/>
        </authorList>
    </citation>
    <scope>NUCLEOTIDE SEQUENCE [LARGE SCALE GENOMIC DNA]</scope>
    <source>
        <strain evidence="2 3">S00070</strain>
    </source>
</reference>
<organism evidence="2 3">
    <name type="scientific">Arcicella rosea</name>
    <dbReference type="NCBI Taxonomy" id="502909"/>
    <lineage>
        <taxon>Bacteria</taxon>
        <taxon>Pseudomonadati</taxon>
        <taxon>Bacteroidota</taxon>
        <taxon>Cytophagia</taxon>
        <taxon>Cytophagales</taxon>
        <taxon>Flectobacillaceae</taxon>
        <taxon>Arcicella</taxon>
    </lineage>
</organism>
<dbReference type="SUPFAM" id="SSF48452">
    <property type="entry name" value="TPR-like"/>
    <property type="match status" value="1"/>
</dbReference>
<keyword evidence="3" id="KW-1185">Reference proteome</keyword>
<dbReference type="InterPro" id="IPR011990">
    <property type="entry name" value="TPR-like_helical_dom_sf"/>
</dbReference>
<accession>A0A841ERB1</accession>
<gene>
    <name evidence="2" type="ORF">HNP25_000620</name>
</gene>
<protein>
    <submittedName>
        <fullName evidence="2">Putative negative regulator of RcsB-dependent stress response</fullName>
    </submittedName>
</protein>
<dbReference type="AlphaFoldDB" id="A0A841ERB1"/>
<name>A0A841ERB1_9BACT</name>